<comment type="caution">
    <text evidence="2">The sequence shown here is derived from an EMBL/GenBank/DDBJ whole genome shotgun (WGS) entry which is preliminary data.</text>
</comment>
<evidence type="ECO:0000259" key="1">
    <source>
        <dbReference type="Pfam" id="PF00248"/>
    </source>
</evidence>
<dbReference type="PANTHER" id="PTHR43312:SF1">
    <property type="entry name" value="NADP-DEPENDENT OXIDOREDUCTASE DOMAIN-CONTAINING PROTEIN"/>
    <property type="match status" value="1"/>
</dbReference>
<gene>
    <name evidence="2" type="ORF">M3P05_08170</name>
</gene>
<keyword evidence="3" id="KW-1185">Reference proteome</keyword>
<reference evidence="2 3" key="1">
    <citation type="submission" date="2022-05" db="EMBL/GenBank/DDBJ databases">
        <authorList>
            <person name="Park J.-S."/>
        </authorList>
    </citation>
    <scope>NUCLEOTIDE SEQUENCE [LARGE SCALE GENOMIC DNA]</scope>
    <source>
        <strain evidence="2 3">2012CJ34-2</strain>
    </source>
</reference>
<evidence type="ECO:0000313" key="3">
    <source>
        <dbReference type="Proteomes" id="UP001203338"/>
    </source>
</evidence>
<proteinExistence type="predicted"/>
<organism evidence="2 3">
    <name type="scientific">Parendozoicomonas callyspongiae</name>
    <dbReference type="NCBI Taxonomy" id="2942213"/>
    <lineage>
        <taxon>Bacteria</taxon>
        <taxon>Pseudomonadati</taxon>
        <taxon>Pseudomonadota</taxon>
        <taxon>Gammaproteobacteria</taxon>
        <taxon>Oceanospirillales</taxon>
        <taxon>Endozoicomonadaceae</taxon>
        <taxon>Parendozoicomonas</taxon>
    </lineage>
</organism>
<evidence type="ECO:0000313" key="2">
    <source>
        <dbReference type="EMBL" id="MCL6269911.1"/>
    </source>
</evidence>
<dbReference type="Proteomes" id="UP001203338">
    <property type="component" value="Unassembled WGS sequence"/>
</dbReference>
<dbReference type="RefSeq" id="WP_249699025.1">
    <property type="nucleotide sequence ID" value="NZ_JAMFLX010000009.1"/>
</dbReference>
<dbReference type="EMBL" id="JAMFLX010000009">
    <property type="protein sequence ID" value="MCL6269911.1"/>
    <property type="molecule type" value="Genomic_DNA"/>
</dbReference>
<dbReference type="InterPro" id="IPR053135">
    <property type="entry name" value="AKR2_Oxidoreductase"/>
</dbReference>
<dbReference type="CDD" id="cd19095">
    <property type="entry name" value="AKR_PA4992-like"/>
    <property type="match status" value="1"/>
</dbReference>
<sequence>MGHLAMGMSMDNWFRPVAQTGLKVSPVGFGTVKLGRNEKVKYSSSFRIPDDREAADLLSLAHDLGINLLDTAPAYGNSEERLGSLLAGQRDRWVICTKVGEEFENGESKYIFTPEHIRFSIERSLKRLNTDYLDMVLVHSDGHDVEILKQYGALEVLKEMKQQGLIRATGMSTKTVDGGIMVLEQSDCAMVTWNLNEQGEKAVLDYAAEHGKAILVKKALASGHLCTSGEDPVQQSMNFVFSHQGVTSAVLGTINPNHMRQNITAVQAACSVDS</sequence>
<dbReference type="InterPro" id="IPR023210">
    <property type="entry name" value="NADP_OxRdtase_dom"/>
</dbReference>
<dbReference type="Gene3D" id="3.20.20.100">
    <property type="entry name" value="NADP-dependent oxidoreductase domain"/>
    <property type="match status" value="1"/>
</dbReference>
<dbReference type="Pfam" id="PF00248">
    <property type="entry name" value="Aldo_ket_red"/>
    <property type="match status" value="1"/>
</dbReference>
<accession>A0ABT0PFB3</accession>
<dbReference type="PRINTS" id="PR00069">
    <property type="entry name" value="ALDKETRDTASE"/>
</dbReference>
<dbReference type="SUPFAM" id="SSF51430">
    <property type="entry name" value="NAD(P)-linked oxidoreductase"/>
    <property type="match status" value="1"/>
</dbReference>
<dbReference type="InterPro" id="IPR036812">
    <property type="entry name" value="NAD(P)_OxRdtase_dom_sf"/>
</dbReference>
<name>A0ABT0PFB3_9GAMM</name>
<dbReference type="PANTHER" id="PTHR43312">
    <property type="entry name" value="D-THREO-ALDOSE 1-DEHYDROGENASE"/>
    <property type="match status" value="1"/>
</dbReference>
<feature type="domain" description="NADP-dependent oxidoreductase" evidence="1">
    <location>
        <begin position="27"/>
        <end position="228"/>
    </location>
</feature>
<dbReference type="InterPro" id="IPR020471">
    <property type="entry name" value="AKR"/>
</dbReference>
<protein>
    <submittedName>
        <fullName evidence="2">Aldo/keto reductase</fullName>
    </submittedName>
</protein>